<evidence type="ECO:0000256" key="2">
    <source>
        <dbReference type="SAM" id="MobiDB-lite"/>
    </source>
</evidence>
<dbReference type="HOGENOM" id="CLU_614373_0_0_1"/>
<gene>
    <name evidence="3" type="ORF">NEMVEDRAFT_v1g240206</name>
</gene>
<evidence type="ECO:0000313" key="3">
    <source>
        <dbReference type="EMBL" id="EDO45787.1"/>
    </source>
</evidence>
<reference evidence="3 4" key="1">
    <citation type="journal article" date="2007" name="Science">
        <title>Sea anemone genome reveals ancestral eumetazoan gene repertoire and genomic organization.</title>
        <authorList>
            <person name="Putnam N.H."/>
            <person name="Srivastava M."/>
            <person name="Hellsten U."/>
            <person name="Dirks B."/>
            <person name="Chapman J."/>
            <person name="Salamov A."/>
            <person name="Terry A."/>
            <person name="Shapiro H."/>
            <person name="Lindquist E."/>
            <person name="Kapitonov V.V."/>
            <person name="Jurka J."/>
            <person name="Genikhovich G."/>
            <person name="Grigoriev I.V."/>
            <person name="Lucas S.M."/>
            <person name="Steele R.E."/>
            <person name="Finnerty J.R."/>
            <person name="Technau U."/>
            <person name="Martindale M.Q."/>
            <person name="Rokhsar D.S."/>
        </authorList>
    </citation>
    <scope>NUCLEOTIDE SEQUENCE [LARGE SCALE GENOMIC DNA]</scope>
    <source>
        <strain evidence="4">CH2 X CH6</strain>
    </source>
</reference>
<evidence type="ECO:0000256" key="1">
    <source>
        <dbReference type="SAM" id="Coils"/>
    </source>
</evidence>
<dbReference type="STRING" id="45351.A7RRM6"/>
<dbReference type="EMBL" id="DS469532">
    <property type="protein sequence ID" value="EDO45787.1"/>
    <property type="molecule type" value="Genomic_DNA"/>
</dbReference>
<keyword evidence="4" id="KW-1185">Reference proteome</keyword>
<proteinExistence type="predicted"/>
<dbReference type="OMA" id="MEKEYKY"/>
<feature type="compositionally biased region" description="Polar residues" evidence="2">
    <location>
        <begin position="165"/>
        <end position="176"/>
    </location>
</feature>
<dbReference type="AlphaFoldDB" id="A7RRM6"/>
<dbReference type="eggNOG" id="ENOG502R2KT">
    <property type="taxonomic scope" value="Eukaryota"/>
</dbReference>
<keyword evidence="1" id="KW-0175">Coiled coil</keyword>
<feature type="region of interest" description="Disordered" evidence="2">
    <location>
        <begin position="28"/>
        <end position="63"/>
    </location>
</feature>
<dbReference type="InterPro" id="IPR026674">
    <property type="entry name" value="FLACC1"/>
</dbReference>
<feature type="region of interest" description="Disordered" evidence="2">
    <location>
        <begin position="150"/>
        <end position="187"/>
    </location>
</feature>
<sequence length="446" mass="51927">MSDTPLETICITGSRPPFKKPAWVIGQVGDETSRSRVQTAPGRTRNEDERSPRYARPKSTPSRQLDVSFNNAAARCFRFSQVHSAKRRKSLEGEAPMSTVVLSPGYVLSRSKEKINVTIKTDDFFTENQSSRHRKNLKCGLSDDSLVNLHHQNPSPLSSLHDENASTSKLSTFSSDVNKRTKPPDEKDIKISQLQQQINDLIMFLEEERLNHKSNIRKTAENHHRHIEKIHEEHHEHIGSIEQDHEDEINKMKESFDRRETVASEMDYKWQRRENELKHEHKMSTEEALGQQRKELIHEKNKELDGLNKEHQRQIETIVEQHGKEIDRLMEKFAECVQDSENLKKVLTEMQVMTKENASLKEKLKSTSDKLRKTTVELEDKKVKLAGYEEHFAEKVAEVDNKYSNRIHGLMSDNTDLRRHYVKKCEEVIRLQSHRDIQENTLCKTV</sequence>
<dbReference type="PANTHER" id="PTHR21707:SF42">
    <property type="entry name" value="FLAGELLUM-ASSOCIATED COILED-COIL DOMAIN-CONTAINING PROTEIN 1"/>
    <property type="match status" value="1"/>
</dbReference>
<dbReference type="PhylomeDB" id="A7RRM6"/>
<dbReference type="InParanoid" id="A7RRM6"/>
<dbReference type="Proteomes" id="UP000001593">
    <property type="component" value="Unassembled WGS sequence"/>
</dbReference>
<name>A7RRM6_NEMVE</name>
<organism evidence="3 4">
    <name type="scientific">Nematostella vectensis</name>
    <name type="common">Starlet sea anemone</name>
    <dbReference type="NCBI Taxonomy" id="45351"/>
    <lineage>
        <taxon>Eukaryota</taxon>
        <taxon>Metazoa</taxon>
        <taxon>Cnidaria</taxon>
        <taxon>Anthozoa</taxon>
        <taxon>Hexacorallia</taxon>
        <taxon>Actiniaria</taxon>
        <taxon>Edwardsiidae</taxon>
        <taxon>Nematostella</taxon>
    </lineage>
</organism>
<accession>A7RRM6</accession>
<protein>
    <submittedName>
        <fullName evidence="3">Uncharacterized protein</fullName>
    </submittedName>
</protein>
<feature type="coiled-coil region" evidence="1">
    <location>
        <begin position="297"/>
        <end position="381"/>
    </location>
</feature>
<evidence type="ECO:0000313" key="4">
    <source>
        <dbReference type="Proteomes" id="UP000001593"/>
    </source>
</evidence>
<dbReference type="PANTHER" id="PTHR21707">
    <property type="entry name" value="FLAGELLUM-ASSOCIATED COILED-COIL DOMAIN-CONTAINING PROTEIN 1"/>
    <property type="match status" value="1"/>
</dbReference>
<feature type="compositionally biased region" description="Basic and acidic residues" evidence="2">
    <location>
        <begin position="177"/>
        <end position="187"/>
    </location>
</feature>
<dbReference type="GO" id="GO:0005737">
    <property type="term" value="C:cytoplasm"/>
    <property type="evidence" value="ECO:0000318"/>
    <property type="project" value="GO_Central"/>
</dbReference>